<accession>A0A1Y6K5Q4</accession>
<evidence type="ECO:0000259" key="1">
    <source>
        <dbReference type="Pfam" id="PF03551"/>
    </source>
</evidence>
<protein>
    <submittedName>
        <fullName evidence="2">PadR-like family transcriptional regulator</fullName>
    </submittedName>
</protein>
<dbReference type="KEGG" id="abat:CFX1CAM_1946"/>
<dbReference type="Pfam" id="PF03551">
    <property type="entry name" value="PadR"/>
    <property type="match status" value="1"/>
</dbReference>
<gene>
    <name evidence="2" type="ORF">CFX1CAM_1946</name>
</gene>
<dbReference type="PANTHER" id="PTHR33169">
    <property type="entry name" value="PADR-FAMILY TRANSCRIPTIONAL REGULATOR"/>
    <property type="match status" value="1"/>
</dbReference>
<dbReference type="SUPFAM" id="SSF46785">
    <property type="entry name" value="Winged helix' DNA-binding domain"/>
    <property type="match status" value="1"/>
</dbReference>
<dbReference type="RefSeq" id="WP_087862809.1">
    <property type="nucleotide sequence ID" value="NZ_LT859958.1"/>
</dbReference>
<proteinExistence type="predicted"/>
<dbReference type="OrthoDB" id="9808017at2"/>
<dbReference type="Proteomes" id="UP000195514">
    <property type="component" value="Chromosome I"/>
</dbReference>
<evidence type="ECO:0000313" key="3">
    <source>
        <dbReference type="Proteomes" id="UP000195514"/>
    </source>
</evidence>
<dbReference type="InterPro" id="IPR052509">
    <property type="entry name" value="Metal_resp_DNA-bind_regulator"/>
</dbReference>
<name>A0A1Y6K5Q4_9CHLR</name>
<dbReference type="InterPro" id="IPR036388">
    <property type="entry name" value="WH-like_DNA-bd_sf"/>
</dbReference>
<dbReference type="EMBL" id="LT859958">
    <property type="protein sequence ID" value="SMX55011.1"/>
    <property type="molecule type" value="Genomic_DNA"/>
</dbReference>
<dbReference type="AlphaFoldDB" id="A0A1Y6K5Q4"/>
<evidence type="ECO:0000313" key="2">
    <source>
        <dbReference type="EMBL" id="SMX55011.1"/>
    </source>
</evidence>
<organism evidence="2 3">
    <name type="scientific">Candidatus Brevifilum fermentans</name>
    <dbReference type="NCBI Taxonomy" id="1986204"/>
    <lineage>
        <taxon>Bacteria</taxon>
        <taxon>Bacillati</taxon>
        <taxon>Chloroflexota</taxon>
        <taxon>Anaerolineae</taxon>
        <taxon>Anaerolineales</taxon>
        <taxon>Anaerolineaceae</taxon>
        <taxon>Candidatus Brevifilum</taxon>
    </lineage>
</organism>
<reference evidence="3" key="1">
    <citation type="submission" date="2017-05" db="EMBL/GenBank/DDBJ databases">
        <authorList>
            <person name="Kirkegaard R."/>
            <person name="Mcilroy J S."/>
        </authorList>
    </citation>
    <scope>NUCLEOTIDE SEQUENCE [LARGE SCALE GENOMIC DNA]</scope>
</reference>
<dbReference type="InterPro" id="IPR005149">
    <property type="entry name" value="Tscrpt_reg_PadR_N"/>
</dbReference>
<feature type="domain" description="Transcription regulator PadR N-terminal" evidence="1">
    <location>
        <begin position="24"/>
        <end position="96"/>
    </location>
</feature>
<sequence>MSKETDQSEQTQNLVLELRRGVIVLAVLSQLHEEQYGYSLMKRLEDQHMQIDQGTLYPLLRRLEEQNLLESSWRVEESRPRRYYQLNRFGEKVLKEMSAEWSRIKTTIDNILSDQKEAKNAND</sequence>
<dbReference type="InterPro" id="IPR036390">
    <property type="entry name" value="WH_DNA-bd_sf"/>
</dbReference>
<dbReference type="PANTHER" id="PTHR33169:SF14">
    <property type="entry name" value="TRANSCRIPTIONAL REGULATOR RV3488"/>
    <property type="match status" value="1"/>
</dbReference>
<dbReference type="Gene3D" id="1.10.10.10">
    <property type="entry name" value="Winged helix-like DNA-binding domain superfamily/Winged helix DNA-binding domain"/>
    <property type="match status" value="1"/>
</dbReference>
<keyword evidence="3" id="KW-1185">Reference proteome</keyword>